<keyword evidence="6 13" id="KW-0413">Isomerase</keyword>
<feature type="binding site" evidence="10">
    <location>
        <position position="115"/>
    </location>
    <ligand>
        <name>Zn(2+)</name>
        <dbReference type="ChEBI" id="CHEBI:29105"/>
    </ligand>
</feature>
<organism evidence="13">
    <name type="scientific">Salinispirillum sp. LH 10-3-1</name>
    <dbReference type="NCBI Taxonomy" id="2952525"/>
    <lineage>
        <taxon>Bacteria</taxon>
        <taxon>Pseudomonadati</taxon>
        <taxon>Pseudomonadota</taxon>
        <taxon>Gammaproteobacteria</taxon>
        <taxon>Oceanospirillales</taxon>
        <taxon>Saccharospirillaceae</taxon>
        <taxon>Salinispirillum</taxon>
    </lineage>
</organism>
<proteinExistence type="inferred from homology"/>
<dbReference type="Pfam" id="PF21621">
    <property type="entry name" value="MPI_cupin_dom"/>
    <property type="match status" value="1"/>
</dbReference>
<evidence type="ECO:0000259" key="12">
    <source>
        <dbReference type="Pfam" id="PF21621"/>
    </source>
</evidence>
<dbReference type="InterPro" id="IPR049071">
    <property type="entry name" value="MPI_cupin_dom"/>
</dbReference>
<dbReference type="GO" id="GO:0008270">
    <property type="term" value="F:zinc ion binding"/>
    <property type="evidence" value="ECO:0007669"/>
    <property type="project" value="InterPro"/>
</dbReference>
<evidence type="ECO:0000256" key="9">
    <source>
        <dbReference type="PIRSR" id="PIRSR001480-1"/>
    </source>
</evidence>
<evidence type="ECO:0000256" key="8">
    <source>
        <dbReference type="ARBA" id="ARBA00030762"/>
    </source>
</evidence>
<dbReference type="PRINTS" id="PR00714">
    <property type="entry name" value="MAN6PISMRASE"/>
</dbReference>
<evidence type="ECO:0000256" key="5">
    <source>
        <dbReference type="ARBA" id="ARBA00022833"/>
    </source>
</evidence>
<dbReference type="EC" id="5.3.1.8" evidence="3"/>
<feature type="binding site" evidence="10">
    <location>
        <position position="150"/>
    </location>
    <ligand>
        <name>Zn(2+)</name>
        <dbReference type="ChEBI" id="CHEBI:29105"/>
    </ligand>
</feature>
<dbReference type="InterPro" id="IPR046457">
    <property type="entry name" value="PMI_typeI_cat"/>
</dbReference>
<dbReference type="InterPro" id="IPR018050">
    <property type="entry name" value="Pmannose_isomerase-type1_CS"/>
</dbReference>
<dbReference type="SUPFAM" id="SSF51182">
    <property type="entry name" value="RmlC-like cupins"/>
    <property type="match status" value="1"/>
</dbReference>
<dbReference type="Gene3D" id="1.10.441.10">
    <property type="entry name" value="Phosphomannose Isomerase, domain 2"/>
    <property type="match status" value="1"/>
</dbReference>
<evidence type="ECO:0000259" key="11">
    <source>
        <dbReference type="Pfam" id="PF20511"/>
    </source>
</evidence>
<dbReference type="Gene3D" id="2.60.120.10">
    <property type="entry name" value="Jelly Rolls"/>
    <property type="match status" value="2"/>
</dbReference>
<dbReference type="PROSITE" id="PS00965">
    <property type="entry name" value="PMI_I_1"/>
    <property type="match status" value="1"/>
</dbReference>
<dbReference type="PANTHER" id="PTHR10309">
    <property type="entry name" value="MANNOSE-6-PHOSPHATE ISOMERASE"/>
    <property type="match status" value="1"/>
</dbReference>
<dbReference type="AlphaFoldDB" id="A0AB38YGZ1"/>
<feature type="domain" description="Mannose-6-phosphate isomerase cupin" evidence="12">
    <location>
        <begin position="327"/>
        <end position="398"/>
    </location>
</feature>
<evidence type="ECO:0000256" key="4">
    <source>
        <dbReference type="ARBA" id="ARBA00022723"/>
    </source>
</evidence>
<dbReference type="GO" id="GO:0004476">
    <property type="term" value="F:mannose-6-phosphate isomerase activity"/>
    <property type="evidence" value="ECO:0007669"/>
    <property type="project" value="UniProtKB-EC"/>
</dbReference>
<evidence type="ECO:0000313" key="13">
    <source>
        <dbReference type="EMBL" id="WLD58616.1"/>
    </source>
</evidence>
<evidence type="ECO:0000256" key="3">
    <source>
        <dbReference type="ARBA" id="ARBA00011956"/>
    </source>
</evidence>
<evidence type="ECO:0000256" key="1">
    <source>
        <dbReference type="ARBA" id="ARBA00000757"/>
    </source>
</evidence>
<feature type="active site" evidence="9">
    <location>
        <position position="289"/>
    </location>
</feature>
<dbReference type="InterPro" id="IPR014710">
    <property type="entry name" value="RmlC-like_jellyroll"/>
</dbReference>
<dbReference type="EMBL" id="CP101717">
    <property type="protein sequence ID" value="WLD58616.1"/>
    <property type="molecule type" value="Genomic_DNA"/>
</dbReference>
<keyword evidence="5 10" id="KW-0862">Zinc</keyword>
<protein>
    <recommendedName>
        <fullName evidence="3">mannose-6-phosphate isomerase</fullName>
        <ecNumber evidence="3">5.3.1.8</ecNumber>
    </recommendedName>
    <alternativeName>
        <fullName evidence="7">Phosphohexomutase</fullName>
    </alternativeName>
    <alternativeName>
        <fullName evidence="8">Phosphomannose isomerase</fullName>
    </alternativeName>
</protein>
<dbReference type="InterPro" id="IPR001250">
    <property type="entry name" value="Man6P_Isoase-1"/>
</dbReference>
<dbReference type="NCBIfam" id="TIGR00218">
    <property type="entry name" value="manA"/>
    <property type="match status" value="1"/>
</dbReference>
<dbReference type="Pfam" id="PF20511">
    <property type="entry name" value="PMI_typeI_cat"/>
    <property type="match status" value="1"/>
</dbReference>
<feature type="binding site" evidence="10">
    <location>
        <position position="113"/>
    </location>
    <ligand>
        <name>Zn(2+)</name>
        <dbReference type="ChEBI" id="CHEBI:29105"/>
    </ligand>
</feature>
<dbReference type="PIRSF" id="PIRSF001480">
    <property type="entry name" value="Mannose-6-phosphate_isomerase"/>
    <property type="match status" value="1"/>
</dbReference>
<gene>
    <name evidence="13" type="primary">manA</name>
    <name evidence="13" type="ORF">NFC81_02190</name>
</gene>
<dbReference type="GO" id="GO:0005975">
    <property type="term" value="P:carbohydrate metabolic process"/>
    <property type="evidence" value="ECO:0007669"/>
    <property type="project" value="InterPro"/>
</dbReference>
<dbReference type="PANTHER" id="PTHR10309:SF0">
    <property type="entry name" value="MANNOSE-6-PHOSPHATE ISOMERASE"/>
    <property type="match status" value="1"/>
</dbReference>
<comment type="similarity">
    <text evidence="2">Belongs to the mannose-6-phosphate isomerase type 1 family.</text>
</comment>
<keyword evidence="4 10" id="KW-0479">Metal-binding</keyword>
<accession>A0AB38YGZ1</accession>
<feature type="domain" description="Phosphomannose isomerase type I catalytic" evidence="11">
    <location>
        <begin position="19"/>
        <end position="166"/>
    </location>
</feature>
<dbReference type="InterPro" id="IPR016305">
    <property type="entry name" value="Mannose-6-P_Isomerase"/>
</dbReference>
<comment type="catalytic activity">
    <reaction evidence="1">
        <text>D-mannose 6-phosphate = D-fructose 6-phosphate</text>
        <dbReference type="Rhea" id="RHEA:12356"/>
        <dbReference type="ChEBI" id="CHEBI:58735"/>
        <dbReference type="ChEBI" id="CHEBI:61527"/>
        <dbReference type="EC" id="5.3.1.8"/>
    </reaction>
</comment>
<reference evidence="13" key="1">
    <citation type="submission" date="2022-07" db="EMBL/GenBank/DDBJ databases">
        <title>Complete genome sequence of Salinispirillum sp. LH10-3-1 capable of multiple carbohydrate inversion isolated from a soda lake.</title>
        <authorList>
            <person name="Liu J."/>
            <person name="Zhai Y."/>
            <person name="Zhang H."/>
            <person name="Yang H."/>
            <person name="Qu J."/>
            <person name="Li J."/>
        </authorList>
    </citation>
    <scope>NUCLEOTIDE SEQUENCE</scope>
    <source>
        <strain evidence="13">LH 10-3-1</strain>
    </source>
</reference>
<sequence length="404" mass="44078">MSILYGDYFMPCVHQPILLQPIFQHYAWGSRDGIAQVLGWITKDEVLPVAELWMGAHAGLPSPLAETIEGITHLDALIDRYPEDILGPQHAELQNRLPYLFKVLSAGSALSIQVHPSKQQAEAGFAAENAQGKALTDPTRNYKDDNHKPELLVALTEFHAMAGFRQPEAVAERLAQLSCAALQAWVEPLQRDGLSALEELYAWSLALPAADVRRIVDDAMAVLPDGSEFAWMAQLHQQYGADMGIFFPLLLNVQVLQPGEAIYLDAGIPHAYLRGTGLEVMASSDNVLRGGLTSKYKDVAELLRVTEIRADSVQVQPGTTEQGVTRYDVPCTDFQLHLIDLNESRTTLGTSGSAELLLVLEGEAEVADQTVQQGSIVLLPACLGEVRLRGNARLAVVTTVVETL</sequence>
<evidence type="ECO:0000256" key="10">
    <source>
        <dbReference type="PIRSR" id="PIRSR001480-2"/>
    </source>
</evidence>
<dbReference type="RefSeq" id="WP_304995902.1">
    <property type="nucleotide sequence ID" value="NZ_CP101717.1"/>
</dbReference>
<dbReference type="InterPro" id="IPR011051">
    <property type="entry name" value="RmlC_Cupin_sf"/>
</dbReference>
<dbReference type="CDD" id="cd07011">
    <property type="entry name" value="cupin_PMI_type_I_N"/>
    <property type="match status" value="1"/>
</dbReference>
<dbReference type="GO" id="GO:0009298">
    <property type="term" value="P:GDP-mannose biosynthetic process"/>
    <property type="evidence" value="ECO:0007669"/>
    <property type="project" value="InterPro"/>
</dbReference>
<evidence type="ECO:0000256" key="7">
    <source>
        <dbReference type="ARBA" id="ARBA00029741"/>
    </source>
</evidence>
<dbReference type="GO" id="GO:0005829">
    <property type="term" value="C:cytosol"/>
    <property type="evidence" value="ECO:0007669"/>
    <property type="project" value="TreeGrafter"/>
</dbReference>
<evidence type="ECO:0000256" key="6">
    <source>
        <dbReference type="ARBA" id="ARBA00023235"/>
    </source>
</evidence>
<comment type="cofactor">
    <cofactor evidence="10">
        <name>Zn(2+)</name>
        <dbReference type="ChEBI" id="CHEBI:29105"/>
    </cofactor>
    <text evidence="10">Binds 1 zinc ion per subunit.</text>
</comment>
<feature type="binding site" evidence="10">
    <location>
        <position position="270"/>
    </location>
    <ligand>
        <name>Zn(2+)</name>
        <dbReference type="ChEBI" id="CHEBI:29105"/>
    </ligand>
</feature>
<name>A0AB38YGZ1_9GAMM</name>
<evidence type="ECO:0000256" key="2">
    <source>
        <dbReference type="ARBA" id="ARBA00010772"/>
    </source>
</evidence>